<dbReference type="OrthoDB" id="10634188at2759"/>
<evidence type="ECO:0000313" key="2">
    <source>
        <dbReference type="EMBL" id="KZV80708.1"/>
    </source>
</evidence>
<dbReference type="EMBL" id="KV426457">
    <property type="protein sequence ID" value="KZV80708.1"/>
    <property type="molecule type" value="Genomic_DNA"/>
</dbReference>
<sequence length="657" mass="71856">MPSLSLSFQGLRRKLSALSLSSPTRDRRNDAIEERASPTRPKVPGLGIVSLCLALTASQPVASTTSFNTASIPPHLKLPTASMTSFNTSAPSSPTSAVSRRTNASEHPWREARLSARAVPASVVHSFTPIPRPKKRTTFNDLPYEILESIFSYLVGDPTRADAVRYRMDNMADPKSRCAHSWSLECCTRVCRVWRSVAWPILASTFAVINKDDVRVLARASAQRRAMIRHLVVSIPALERLFVLLSILALSSQYPLAKLEELSGVQSLALRHLSSSSPTEKPVIAGLPFTQLSSLRRLTIFRPSNDTSTMTGDAVLPGFTSFFLSSVQRLLSDASESLERLVMRDPRGNWLSLSEHAREEDGETILPRPLAALRDVKWDIVLPLPALRDLVIRVGTPGLRCLTYGSLDAAPPILDSLTHLRLRSAAVLFSTTPALPSDLTVLHLLPPDGLSAAQISSFANCISGLDSLRDLRIAVAEWGPPSSSHNVGTTYPNQAVERRLLASLPPSLHIFELRQTPPSSSTVHLGLPASSLARLASLRVLSLIVIPPIHSIVLKSASKSLCASHALPGLARSKESKAERRAHEWHYPYARSVLASLPNLREVHMSCSSSSPEVLECVWGRPEWWSEDGDGDGGDAAVEMDWMDVGTRTRLWESACW</sequence>
<gene>
    <name evidence="2" type="ORF">EXIGLDRAFT_732460</name>
</gene>
<proteinExistence type="predicted"/>
<evidence type="ECO:0000256" key="1">
    <source>
        <dbReference type="SAM" id="MobiDB-lite"/>
    </source>
</evidence>
<organism evidence="2 3">
    <name type="scientific">Exidia glandulosa HHB12029</name>
    <dbReference type="NCBI Taxonomy" id="1314781"/>
    <lineage>
        <taxon>Eukaryota</taxon>
        <taxon>Fungi</taxon>
        <taxon>Dikarya</taxon>
        <taxon>Basidiomycota</taxon>
        <taxon>Agaricomycotina</taxon>
        <taxon>Agaricomycetes</taxon>
        <taxon>Auriculariales</taxon>
        <taxon>Exidiaceae</taxon>
        <taxon>Exidia</taxon>
    </lineage>
</organism>
<protein>
    <recommendedName>
        <fullName evidence="4">F-box domain-containing protein</fullName>
    </recommendedName>
</protein>
<accession>A0A165BIF4</accession>
<dbReference type="InParanoid" id="A0A165BIF4"/>
<dbReference type="Proteomes" id="UP000077266">
    <property type="component" value="Unassembled WGS sequence"/>
</dbReference>
<dbReference type="CDD" id="cd09917">
    <property type="entry name" value="F-box_SF"/>
    <property type="match status" value="1"/>
</dbReference>
<feature type="region of interest" description="Disordered" evidence="1">
    <location>
        <begin position="19"/>
        <end position="40"/>
    </location>
</feature>
<keyword evidence="3" id="KW-1185">Reference proteome</keyword>
<dbReference type="AlphaFoldDB" id="A0A165BIF4"/>
<feature type="region of interest" description="Disordered" evidence="1">
    <location>
        <begin position="83"/>
        <end position="109"/>
    </location>
</feature>
<evidence type="ECO:0008006" key="4">
    <source>
        <dbReference type="Google" id="ProtNLM"/>
    </source>
</evidence>
<reference evidence="2 3" key="1">
    <citation type="journal article" date="2016" name="Mol. Biol. Evol.">
        <title>Comparative Genomics of Early-Diverging Mushroom-Forming Fungi Provides Insights into the Origins of Lignocellulose Decay Capabilities.</title>
        <authorList>
            <person name="Nagy L.G."/>
            <person name="Riley R."/>
            <person name="Tritt A."/>
            <person name="Adam C."/>
            <person name="Daum C."/>
            <person name="Floudas D."/>
            <person name="Sun H."/>
            <person name="Yadav J.S."/>
            <person name="Pangilinan J."/>
            <person name="Larsson K.H."/>
            <person name="Matsuura K."/>
            <person name="Barry K."/>
            <person name="Labutti K."/>
            <person name="Kuo R."/>
            <person name="Ohm R.A."/>
            <person name="Bhattacharya S.S."/>
            <person name="Shirouzu T."/>
            <person name="Yoshinaga Y."/>
            <person name="Martin F.M."/>
            <person name="Grigoriev I.V."/>
            <person name="Hibbett D.S."/>
        </authorList>
    </citation>
    <scope>NUCLEOTIDE SEQUENCE [LARGE SCALE GENOMIC DNA]</scope>
    <source>
        <strain evidence="2 3">HHB12029</strain>
    </source>
</reference>
<name>A0A165BIF4_EXIGL</name>
<feature type="compositionally biased region" description="Basic and acidic residues" evidence="1">
    <location>
        <begin position="24"/>
        <end position="37"/>
    </location>
</feature>
<feature type="compositionally biased region" description="Low complexity" evidence="1">
    <location>
        <begin position="84"/>
        <end position="102"/>
    </location>
</feature>
<evidence type="ECO:0000313" key="3">
    <source>
        <dbReference type="Proteomes" id="UP000077266"/>
    </source>
</evidence>
<dbReference type="Gene3D" id="1.20.1280.50">
    <property type="match status" value="1"/>
</dbReference>
<dbReference type="SUPFAM" id="SSF52047">
    <property type="entry name" value="RNI-like"/>
    <property type="match status" value="1"/>
</dbReference>